<feature type="region of interest" description="Disordered" evidence="1">
    <location>
        <begin position="121"/>
        <end position="140"/>
    </location>
</feature>
<dbReference type="Proteomes" id="UP001341281">
    <property type="component" value="Chromosome 02"/>
</dbReference>
<keyword evidence="3" id="KW-1185">Reference proteome</keyword>
<protein>
    <submittedName>
        <fullName evidence="2">Uncharacterized protein</fullName>
    </submittedName>
</protein>
<proteinExistence type="predicted"/>
<evidence type="ECO:0000313" key="2">
    <source>
        <dbReference type="EMBL" id="WVZ58495.1"/>
    </source>
</evidence>
<organism evidence="2 3">
    <name type="scientific">Paspalum notatum var. saurae</name>
    <dbReference type="NCBI Taxonomy" id="547442"/>
    <lineage>
        <taxon>Eukaryota</taxon>
        <taxon>Viridiplantae</taxon>
        <taxon>Streptophyta</taxon>
        <taxon>Embryophyta</taxon>
        <taxon>Tracheophyta</taxon>
        <taxon>Spermatophyta</taxon>
        <taxon>Magnoliopsida</taxon>
        <taxon>Liliopsida</taxon>
        <taxon>Poales</taxon>
        <taxon>Poaceae</taxon>
        <taxon>PACMAD clade</taxon>
        <taxon>Panicoideae</taxon>
        <taxon>Andropogonodae</taxon>
        <taxon>Paspaleae</taxon>
        <taxon>Paspalinae</taxon>
        <taxon>Paspalum</taxon>
    </lineage>
</organism>
<accession>A0AAQ3WE38</accession>
<dbReference type="AlphaFoldDB" id="A0AAQ3WE38"/>
<dbReference type="EMBL" id="CP144746">
    <property type="protein sequence ID" value="WVZ58495.1"/>
    <property type="molecule type" value="Genomic_DNA"/>
</dbReference>
<evidence type="ECO:0000313" key="3">
    <source>
        <dbReference type="Proteomes" id="UP001341281"/>
    </source>
</evidence>
<feature type="compositionally biased region" description="Polar residues" evidence="1">
    <location>
        <begin position="148"/>
        <end position="168"/>
    </location>
</feature>
<feature type="non-terminal residue" evidence="2">
    <location>
        <position position="1"/>
    </location>
</feature>
<evidence type="ECO:0000256" key="1">
    <source>
        <dbReference type="SAM" id="MobiDB-lite"/>
    </source>
</evidence>
<gene>
    <name evidence="2" type="ORF">U9M48_008767</name>
</gene>
<name>A0AAQ3WE38_PASNO</name>
<sequence>MQRRLKVALSQALWTSILRGTKAQIRRIQRFCAMSKQPRSFAMDRSLIGGRPHQTLKPYTTLAVGYPMAGGGWEMVPWCTIVFQGHKGQAKGDLLTDRREPSKKLNRRKLEDFKRKLVPPNYFSTPITQGPPLGDAQSWFGSNTLEFRPTQLSPQVPPNYFSTPSGQGSPPRDAQGSQPPPNQIIPSGQGSKPQQWIYPTQGPPFGDASQSQPPPQWEYPGQPMMMYRGQQPMFYPASQPPYYMPWHSTAPPMTPP</sequence>
<feature type="compositionally biased region" description="Polar residues" evidence="1">
    <location>
        <begin position="184"/>
        <end position="198"/>
    </location>
</feature>
<reference evidence="2 3" key="1">
    <citation type="submission" date="2024-02" db="EMBL/GenBank/DDBJ databases">
        <title>High-quality chromosome-scale genome assembly of Pensacola bahiagrass (Paspalum notatum Flugge var. saurae).</title>
        <authorList>
            <person name="Vega J.M."/>
            <person name="Podio M."/>
            <person name="Orjuela J."/>
            <person name="Siena L.A."/>
            <person name="Pessino S.C."/>
            <person name="Combes M.C."/>
            <person name="Mariac C."/>
            <person name="Albertini E."/>
            <person name="Pupilli F."/>
            <person name="Ortiz J.P.A."/>
            <person name="Leblanc O."/>
        </authorList>
    </citation>
    <scope>NUCLEOTIDE SEQUENCE [LARGE SCALE GENOMIC DNA]</scope>
    <source>
        <strain evidence="2">R1</strain>
        <tissue evidence="2">Leaf</tissue>
    </source>
</reference>
<feature type="region of interest" description="Disordered" evidence="1">
    <location>
        <begin position="148"/>
        <end position="224"/>
    </location>
</feature>